<sequence length="199" mass="22362">MDPRTPHNMNNLLPWQATIELHLWTHHVCRGIHHPVVRLAKMAQSPKREKRATPQESRHILAALLQHITFTEFLPLLLGKNTMQEYKLNPSNESVPLLVSVALCFLVSLLGSIDDVILASTLGVSPLTSYSEDKYDPDVNPTVTSSFITAAFRFGHSLLPNVVERWSSTHKFIDDLAPWKFVAGFHDGAIEGDVHRSLQ</sequence>
<dbReference type="GO" id="GO:0004601">
    <property type="term" value="F:peroxidase activity"/>
    <property type="evidence" value="ECO:0007669"/>
    <property type="project" value="UniProtKB-KW"/>
</dbReference>
<dbReference type="PROSITE" id="PS50292">
    <property type="entry name" value="PEROXIDASE_3"/>
    <property type="match status" value="1"/>
</dbReference>
<protein>
    <submittedName>
        <fullName evidence="3">Uncharacterized protein</fullName>
    </submittedName>
</protein>
<organism evidence="3">
    <name type="scientific">Timema monikensis</name>
    <dbReference type="NCBI Taxonomy" id="170555"/>
    <lineage>
        <taxon>Eukaryota</taxon>
        <taxon>Metazoa</taxon>
        <taxon>Ecdysozoa</taxon>
        <taxon>Arthropoda</taxon>
        <taxon>Hexapoda</taxon>
        <taxon>Insecta</taxon>
        <taxon>Pterygota</taxon>
        <taxon>Neoptera</taxon>
        <taxon>Polyneoptera</taxon>
        <taxon>Phasmatodea</taxon>
        <taxon>Timematodea</taxon>
        <taxon>Timematoidea</taxon>
        <taxon>Timematidae</taxon>
        <taxon>Timema</taxon>
    </lineage>
</organism>
<dbReference type="InterPro" id="IPR019791">
    <property type="entry name" value="Haem_peroxidase_animal"/>
</dbReference>
<dbReference type="GO" id="GO:0046872">
    <property type="term" value="F:metal ion binding"/>
    <property type="evidence" value="ECO:0007669"/>
    <property type="project" value="UniProtKB-KW"/>
</dbReference>
<keyword evidence="2" id="KW-0479">Metal-binding</keyword>
<keyword evidence="2" id="KW-0408">Iron</keyword>
<evidence type="ECO:0000313" key="3">
    <source>
        <dbReference type="EMBL" id="CAD7434295.1"/>
    </source>
</evidence>
<dbReference type="InterPro" id="IPR010255">
    <property type="entry name" value="Haem_peroxidase_sf"/>
</dbReference>
<dbReference type="AlphaFoldDB" id="A0A7R9HT80"/>
<keyword evidence="1" id="KW-0575">Peroxidase</keyword>
<dbReference type="EMBL" id="OB797389">
    <property type="protein sequence ID" value="CAD7434295.1"/>
    <property type="molecule type" value="Genomic_DNA"/>
</dbReference>
<proteinExistence type="predicted"/>
<feature type="binding site" description="axial binding residue" evidence="2">
    <location>
        <position position="156"/>
    </location>
    <ligand>
        <name>heme b</name>
        <dbReference type="ChEBI" id="CHEBI:60344"/>
    </ligand>
    <ligandPart>
        <name>Fe</name>
        <dbReference type="ChEBI" id="CHEBI:18248"/>
    </ligandPart>
</feature>
<dbReference type="PANTHER" id="PTHR11475:SF106">
    <property type="entry name" value="CURLY SU"/>
    <property type="match status" value="1"/>
</dbReference>
<accession>A0A7R9HT80</accession>
<keyword evidence="2" id="KW-0349">Heme</keyword>
<dbReference type="PANTHER" id="PTHR11475">
    <property type="entry name" value="OXIDASE/PEROXIDASE"/>
    <property type="match status" value="1"/>
</dbReference>
<dbReference type="Pfam" id="PF03098">
    <property type="entry name" value="An_peroxidase"/>
    <property type="match status" value="1"/>
</dbReference>
<dbReference type="Gene3D" id="1.10.640.10">
    <property type="entry name" value="Haem peroxidase domain superfamily, animal type"/>
    <property type="match status" value="1"/>
</dbReference>
<dbReference type="GO" id="GO:0006979">
    <property type="term" value="P:response to oxidative stress"/>
    <property type="evidence" value="ECO:0007669"/>
    <property type="project" value="InterPro"/>
</dbReference>
<dbReference type="GO" id="GO:0020037">
    <property type="term" value="F:heme binding"/>
    <property type="evidence" value="ECO:0007669"/>
    <property type="project" value="InterPro"/>
</dbReference>
<dbReference type="SUPFAM" id="SSF48113">
    <property type="entry name" value="Heme-dependent peroxidases"/>
    <property type="match status" value="1"/>
</dbReference>
<name>A0A7R9HT80_9NEOP</name>
<keyword evidence="1" id="KW-0560">Oxidoreductase</keyword>
<gene>
    <name evidence="3" type="ORF">TMSB3V08_LOCUS10948</name>
</gene>
<evidence type="ECO:0000256" key="1">
    <source>
        <dbReference type="ARBA" id="ARBA00022559"/>
    </source>
</evidence>
<evidence type="ECO:0000256" key="2">
    <source>
        <dbReference type="PIRSR" id="PIRSR619791-2"/>
    </source>
</evidence>
<dbReference type="InterPro" id="IPR037120">
    <property type="entry name" value="Haem_peroxidase_sf_animal"/>
</dbReference>
<reference evidence="3" key="1">
    <citation type="submission" date="2020-11" db="EMBL/GenBank/DDBJ databases">
        <authorList>
            <person name="Tran Van P."/>
        </authorList>
    </citation>
    <scope>NUCLEOTIDE SEQUENCE</scope>
</reference>